<dbReference type="PANTHER" id="PTHR33420:SF3">
    <property type="entry name" value="FIMBRIAL SUBUNIT ELFA"/>
    <property type="match status" value="1"/>
</dbReference>
<gene>
    <name evidence="7" type="ORF">COO59_13385</name>
</gene>
<sequence>MNELTKKCSYSTWLLLLASCFISNISYATNVRCGPDSNISNSVTAFDFNKLPNQIPNTVPVGTTIYDVTMDLDLWCAKEINSSTVTSGREKIYINRDTIDNALGSDSGLAFYVTINGERSKDTKSYDSGYSTDAVFANGLPTSYYTKINVTVRIELVKIAENVAFSPFRNDVWLFSIGDAGTGYMRYRATNVRSLSFSSFTCNTTTPNIHQTLPGLNVADLPIRGRADNYVTDFAVSLQCNGNLWSTLSINMAFSGTPVAGLERNGVYPFLDRSGKVAEGIGFQLLHQDSTGAFIETGNNEWFKIGDFLSGNQLLNVPLRAAYYRTNEKVTPGELTGSVTYTIDYM</sequence>
<proteinExistence type="inferred from homology"/>
<evidence type="ECO:0000256" key="3">
    <source>
        <dbReference type="ARBA" id="ARBA00022729"/>
    </source>
</evidence>
<dbReference type="AlphaFoldDB" id="A0A2K1Q8A2"/>
<feature type="chain" id="PRO_5014413516" description="Fimbrial-type adhesion domain-containing protein" evidence="5">
    <location>
        <begin position="29"/>
        <end position="346"/>
    </location>
</feature>
<keyword evidence="3 5" id="KW-0732">Signal</keyword>
<dbReference type="Proteomes" id="UP000236345">
    <property type="component" value="Unassembled WGS sequence"/>
</dbReference>
<name>A0A2K1Q8A2_9GAMM</name>
<dbReference type="GO" id="GO:0009289">
    <property type="term" value="C:pilus"/>
    <property type="evidence" value="ECO:0007669"/>
    <property type="project" value="UniProtKB-SubCell"/>
</dbReference>
<keyword evidence="4" id="KW-0281">Fimbrium</keyword>
<dbReference type="Pfam" id="PF00419">
    <property type="entry name" value="Fimbrial"/>
    <property type="match status" value="1"/>
</dbReference>
<evidence type="ECO:0000259" key="6">
    <source>
        <dbReference type="Pfam" id="PF00419"/>
    </source>
</evidence>
<evidence type="ECO:0000256" key="2">
    <source>
        <dbReference type="ARBA" id="ARBA00006671"/>
    </source>
</evidence>
<evidence type="ECO:0000313" key="8">
    <source>
        <dbReference type="Proteomes" id="UP000236345"/>
    </source>
</evidence>
<feature type="signal peptide" evidence="5">
    <location>
        <begin position="1"/>
        <end position="28"/>
    </location>
</feature>
<dbReference type="InterPro" id="IPR008966">
    <property type="entry name" value="Adhesion_dom_sf"/>
</dbReference>
<dbReference type="PROSITE" id="PS51257">
    <property type="entry name" value="PROKAR_LIPOPROTEIN"/>
    <property type="match status" value="1"/>
</dbReference>
<dbReference type="InterPro" id="IPR000259">
    <property type="entry name" value="Adhesion_dom_fimbrial"/>
</dbReference>
<protein>
    <recommendedName>
        <fullName evidence="6">Fimbrial-type adhesion domain-containing protein</fullName>
    </recommendedName>
</protein>
<evidence type="ECO:0000256" key="1">
    <source>
        <dbReference type="ARBA" id="ARBA00004561"/>
    </source>
</evidence>
<accession>A0A2K1Q8A2</accession>
<dbReference type="GO" id="GO:0043709">
    <property type="term" value="P:cell adhesion involved in single-species biofilm formation"/>
    <property type="evidence" value="ECO:0007669"/>
    <property type="project" value="TreeGrafter"/>
</dbReference>
<dbReference type="RefSeq" id="WP_103060290.1">
    <property type="nucleotide sequence ID" value="NZ_BSOF01000005.1"/>
</dbReference>
<reference evidence="8" key="1">
    <citation type="submission" date="2017-09" db="EMBL/GenBank/DDBJ databases">
        <authorList>
            <person name="Palmer M."/>
            <person name="Steenkamp E.T."/>
            <person name="Coetzee M.P."/>
            <person name="Avontuur J.R."/>
            <person name="Van Zyl E."/>
            <person name="Chan W.-Y."/>
            <person name="Blom J."/>
            <person name="Venter S.N."/>
        </authorList>
    </citation>
    <scope>NUCLEOTIDE SEQUENCE [LARGE SCALE GENOMIC DNA]</scope>
    <source>
        <strain evidence="8">QC88-366</strain>
    </source>
</reference>
<dbReference type="InterPro" id="IPR050263">
    <property type="entry name" value="Bact_Fimbrial_Adh_Pro"/>
</dbReference>
<dbReference type="Gene3D" id="2.60.40.1090">
    <property type="entry name" value="Fimbrial-type adhesion domain"/>
    <property type="match status" value="1"/>
</dbReference>
<evidence type="ECO:0000256" key="4">
    <source>
        <dbReference type="ARBA" id="ARBA00023263"/>
    </source>
</evidence>
<dbReference type="InterPro" id="IPR036937">
    <property type="entry name" value="Adhesion_dom_fimbrial_sf"/>
</dbReference>
<keyword evidence="8" id="KW-1185">Reference proteome</keyword>
<comment type="caution">
    <text evidence="7">The sequence shown here is derived from an EMBL/GenBank/DDBJ whole genome shotgun (WGS) entry which is preliminary data.</text>
</comment>
<evidence type="ECO:0000256" key="5">
    <source>
        <dbReference type="SAM" id="SignalP"/>
    </source>
</evidence>
<dbReference type="PANTHER" id="PTHR33420">
    <property type="entry name" value="FIMBRIAL SUBUNIT ELFA-RELATED"/>
    <property type="match status" value="1"/>
</dbReference>
<dbReference type="SUPFAM" id="SSF49401">
    <property type="entry name" value="Bacterial adhesins"/>
    <property type="match status" value="1"/>
</dbReference>
<comment type="subcellular location">
    <subcellularLocation>
        <location evidence="1">Fimbrium</location>
    </subcellularLocation>
</comment>
<dbReference type="EMBL" id="NWUO01000009">
    <property type="protein sequence ID" value="PNS11255.1"/>
    <property type="molecule type" value="Genomic_DNA"/>
</dbReference>
<evidence type="ECO:0000313" key="7">
    <source>
        <dbReference type="EMBL" id="PNS11255.1"/>
    </source>
</evidence>
<dbReference type="OrthoDB" id="8970968at2"/>
<organism evidence="7 8">
    <name type="scientific">Mixta theicola</name>
    <dbReference type="NCBI Taxonomy" id="1458355"/>
    <lineage>
        <taxon>Bacteria</taxon>
        <taxon>Pseudomonadati</taxon>
        <taxon>Pseudomonadota</taxon>
        <taxon>Gammaproteobacteria</taxon>
        <taxon>Enterobacterales</taxon>
        <taxon>Erwiniaceae</taxon>
        <taxon>Mixta</taxon>
    </lineage>
</organism>
<feature type="domain" description="Fimbrial-type adhesion" evidence="6">
    <location>
        <begin position="201"/>
        <end position="345"/>
    </location>
</feature>
<comment type="similarity">
    <text evidence="2">Belongs to the fimbrial protein family.</text>
</comment>